<dbReference type="Proteomes" id="UP001597561">
    <property type="component" value="Unassembled WGS sequence"/>
</dbReference>
<sequence length="73" mass="8144">MNLLWWITIAFFMIGLIVLLAASRSVKARLAYVKNNPDADPAAVKPVIWYIRATTIWGVISIGLVVSCFSIYT</sequence>
<accession>A0ABW5ZID3</accession>
<evidence type="ECO:0000256" key="1">
    <source>
        <dbReference type="SAM" id="Phobius"/>
    </source>
</evidence>
<keyword evidence="1" id="KW-1133">Transmembrane helix</keyword>
<protein>
    <submittedName>
        <fullName evidence="2">Uncharacterized protein</fullName>
    </submittedName>
</protein>
<keyword evidence="3" id="KW-1185">Reference proteome</keyword>
<evidence type="ECO:0000313" key="3">
    <source>
        <dbReference type="Proteomes" id="UP001597561"/>
    </source>
</evidence>
<proteinExistence type="predicted"/>
<dbReference type="RefSeq" id="WP_204729763.1">
    <property type="nucleotide sequence ID" value="NZ_JAFBDK010000010.1"/>
</dbReference>
<evidence type="ECO:0000313" key="2">
    <source>
        <dbReference type="EMBL" id="MFD2912749.1"/>
    </source>
</evidence>
<dbReference type="EMBL" id="JBHUPG010000023">
    <property type="protein sequence ID" value="MFD2912749.1"/>
    <property type="molecule type" value="Genomic_DNA"/>
</dbReference>
<name>A0ABW5ZID3_9BACL</name>
<feature type="transmembrane region" description="Helical" evidence="1">
    <location>
        <begin position="6"/>
        <end position="26"/>
    </location>
</feature>
<keyword evidence="1" id="KW-0472">Membrane</keyword>
<keyword evidence="1" id="KW-0812">Transmembrane</keyword>
<gene>
    <name evidence="2" type="ORF">ACFS5P_12750</name>
</gene>
<feature type="transmembrane region" description="Helical" evidence="1">
    <location>
        <begin position="47"/>
        <end position="72"/>
    </location>
</feature>
<reference evidence="3" key="1">
    <citation type="journal article" date="2019" name="Int. J. Syst. Evol. Microbiol.">
        <title>The Global Catalogue of Microorganisms (GCM) 10K type strain sequencing project: providing services to taxonomists for standard genome sequencing and annotation.</title>
        <authorList>
            <consortium name="The Broad Institute Genomics Platform"/>
            <consortium name="The Broad Institute Genome Sequencing Center for Infectious Disease"/>
            <person name="Wu L."/>
            <person name="Ma J."/>
        </authorList>
    </citation>
    <scope>NUCLEOTIDE SEQUENCE [LARGE SCALE GENOMIC DNA]</scope>
    <source>
        <strain evidence="3">KCTC 13528</strain>
    </source>
</reference>
<organism evidence="2 3">
    <name type="scientific">Jeotgalibacillus terrae</name>
    <dbReference type="NCBI Taxonomy" id="587735"/>
    <lineage>
        <taxon>Bacteria</taxon>
        <taxon>Bacillati</taxon>
        <taxon>Bacillota</taxon>
        <taxon>Bacilli</taxon>
        <taxon>Bacillales</taxon>
        <taxon>Caryophanaceae</taxon>
        <taxon>Jeotgalibacillus</taxon>
    </lineage>
</organism>
<comment type="caution">
    <text evidence="2">The sequence shown here is derived from an EMBL/GenBank/DDBJ whole genome shotgun (WGS) entry which is preliminary data.</text>
</comment>